<dbReference type="GO" id="GO:0140664">
    <property type="term" value="F:ATP-dependent DNA damage sensor activity"/>
    <property type="evidence" value="ECO:0007669"/>
    <property type="project" value="InterPro"/>
</dbReference>
<dbReference type="PRINTS" id="PR01874">
    <property type="entry name" value="DNAREPAIRADA"/>
</dbReference>
<accession>A0A832YXS9</accession>
<dbReference type="InterPro" id="IPR014774">
    <property type="entry name" value="KaiC-like_dom"/>
</dbReference>
<evidence type="ECO:0000256" key="2">
    <source>
        <dbReference type="ARBA" id="ARBA00022840"/>
    </source>
</evidence>
<sequence>MVPIEIEEISEEELAELERELEALEKLEKEKKTERKIEQPSSAERVAATRVSTRSKGAVARISTGIPELDRALEGGIPKGSWVAITGEPGTGKSIMCIHFAWAGLQAGDHVVYVTTEAEFRDVVRQAKQFGMDFE</sequence>
<dbReference type="InterPro" id="IPR020588">
    <property type="entry name" value="RecA_ATP-bd"/>
</dbReference>
<feature type="region of interest" description="Disordered" evidence="3">
    <location>
        <begin position="29"/>
        <end position="50"/>
    </location>
</feature>
<proteinExistence type="predicted"/>
<dbReference type="InterPro" id="IPR027417">
    <property type="entry name" value="P-loop_NTPase"/>
</dbReference>
<comment type="caution">
    <text evidence="5">The sequence shown here is derived from an EMBL/GenBank/DDBJ whole genome shotgun (WGS) entry which is preliminary data.</text>
</comment>
<dbReference type="GO" id="GO:0005524">
    <property type="term" value="F:ATP binding"/>
    <property type="evidence" value="ECO:0007669"/>
    <property type="project" value="UniProtKB-KW"/>
</dbReference>
<dbReference type="Proteomes" id="UP000605805">
    <property type="component" value="Unassembled WGS sequence"/>
</dbReference>
<feature type="non-terminal residue" evidence="5">
    <location>
        <position position="135"/>
    </location>
</feature>
<dbReference type="PANTHER" id="PTHR43637">
    <property type="entry name" value="UPF0273 PROTEIN TM_0370"/>
    <property type="match status" value="1"/>
</dbReference>
<dbReference type="Pfam" id="PF06745">
    <property type="entry name" value="ATPase"/>
    <property type="match status" value="1"/>
</dbReference>
<evidence type="ECO:0000256" key="1">
    <source>
        <dbReference type="ARBA" id="ARBA00022741"/>
    </source>
</evidence>
<dbReference type="SUPFAM" id="SSF52540">
    <property type="entry name" value="P-loop containing nucleoside triphosphate hydrolases"/>
    <property type="match status" value="1"/>
</dbReference>
<evidence type="ECO:0000259" key="4">
    <source>
        <dbReference type="PROSITE" id="PS50162"/>
    </source>
</evidence>
<keyword evidence="1" id="KW-0547">Nucleotide-binding</keyword>
<dbReference type="EMBL" id="DQTV01000066">
    <property type="protein sequence ID" value="HIP57138.1"/>
    <property type="molecule type" value="Genomic_DNA"/>
</dbReference>
<dbReference type="AlphaFoldDB" id="A0A832YXS9"/>
<feature type="domain" description="RecA family profile 1" evidence="4">
    <location>
        <begin position="58"/>
        <end position="135"/>
    </location>
</feature>
<organism evidence="5 6">
    <name type="scientific">Ignisphaera aggregans</name>
    <dbReference type="NCBI Taxonomy" id="334771"/>
    <lineage>
        <taxon>Archaea</taxon>
        <taxon>Thermoproteota</taxon>
        <taxon>Thermoprotei</taxon>
        <taxon>Desulfurococcales</taxon>
        <taxon>Desulfurococcaceae</taxon>
        <taxon>Ignisphaera</taxon>
    </lineage>
</organism>
<evidence type="ECO:0000313" key="6">
    <source>
        <dbReference type="Proteomes" id="UP000605805"/>
    </source>
</evidence>
<dbReference type="PROSITE" id="PS50162">
    <property type="entry name" value="RECA_2"/>
    <property type="match status" value="1"/>
</dbReference>
<keyword evidence="2" id="KW-0067">ATP-binding</keyword>
<dbReference type="Gene3D" id="3.40.50.300">
    <property type="entry name" value="P-loop containing nucleotide triphosphate hydrolases"/>
    <property type="match status" value="1"/>
</dbReference>
<name>A0A832YXS9_9CREN</name>
<feature type="compositionally biased region" description="Basic and acidic residues" evidence="3">
    <location>
        <begin position="29"/>
        <end position="38"/>
    </location>
</feature>
<protein>
    <recommendedName>
        <fullName evidence="4">RecA family profile 1 domain-containing protein</fullName>
    </recommendedName>
</protein>
<reference evidence="5" key="1">
    <citation type="journal article" date="2020" name="ISME J.">
        <title>Gammaproteobacteria mediating utilization of methyl-, sulfur- and petroleum organic compounds in deep ocean hydrothermal plumes.</title>
        <authorList>
            <person name="Zhou Z."/>
            <person name="Liu Y."/>
            <person name="Pan J."/>
            <person name="Cron B.R."/>
            <person name="Toner B.M."/>
            <person name="Anantharaman K."/>
            <person name="Breier J.A."/>
            <person name="Dick G.J."/>
            <person name="Li M."/>
        </authorList>
    </citation>
    <scope>NUCLEOTIDE SEQUENCE</scope>
    <source>
        <strain evidence="5">SZUA-1435</strain>
    </source>
</reference>
<dbReference type="GO" id="GO:0003677">
    <property type="term" value="F:DNA binding"/>
    <property type="evidence" value="ECO:0007669"/>
    <property type="project" value="InterPro"/>
</dbReference>
<evidence type="ECO:0000313" key="5">
    <source>
        <dbReference type="EMBL" id="HIP57138.1"/>
    </source>
</evidence>
<gene>
    <name evidence="5" type="ORF">EYH02_03600</name>
</gene>
<evidence type="ECO:0000256" key="3">
    <source>
        <dbReference type="SAM" id="MobiDB-lite"/>
    </source>
</evidence>
<dbReference type="GO" id="GO:0006281">
    <property type="term" value="P:DNA repair"/>
    <property type="evidence" value="ECO:0007669"/>
    <property type="project" value="InterPro"/>
</dbReference>
<dbReference type="PANTHER" id="PTHR43637:SF2">
    <property type="entry name" value="PROTEIN GVPD 1"/>
    <property type="match status" value="1"/>
</dbReference>